<dbReference type="KEGG" id="dya:Dyak_GE15524"/>
<keyword evidence="7" id="KW-1185">Reference proteome</keyword>
<evidence type="ECO:0000259" key="5">
    <source>
        <dbReference type="SMART" id="SM00680"/>
    </source>
</evidence>
<feature type="domain" description="Clip" evidence="5">
    <location>
        <begin position="175"/>
        <end position="222"/>
    </location>
</feature>
<dbReference type="InterPro" id="IPR009003">
    <property type="entry name" value="Peptidase_S1_PA"/>
</dbReference>
<keyword evidence="2" id="KW-1015">Disulfide bond</keyword>
<dbReference type="eggNOG" id="ENOG502T9CK">
    <property type="taxonomic scope" value="Eukaryota"/>
</dbReference>
<dbReference type="OrthoDB" id="7883519at2759"/>
<evidence type="ECO:0000256" key="1">
    <source>
        <dbReference type="ARBA" id="ARBA00022729"/>
    </source>
</evidence>
<dbReference type="Gene3D" id="2.40.10.10">
    <property type="entry name" value="Trypsin-like serine proteases"/>
    <property type="match status" value="2"/>
</dbReference>
<keyword evidence="1 4" id="KW-0732">Signal</keyword>
<dbReference type="EMBL" id="CM000162">
    <property type="protein sequence ID" value="EDX02723.1"/>
    <property type="molecule type" value="Genomic_DNA"/>
</dbReference>
<dbReference type="Proteomes" id="UP000002282">
    <property type="component" value="Chromosome X"/>
</dbReference>
<reference evidence="6 7" key="1">
    <citation type="journal article" date="2007" name="Nature">
        <title>Evolution of genes and genomes on the Drosophila phylogeny.</title>
        <authorList>
            <consortium name="Drosophila 12 Genomes Consortium"/>
            <person name="Clark A.G."/>
            <person name="Eisen M.B."/>
            <person name="Smith D.R."/>
            <person name="Bergman C.M."/>
            <person name="Oliver B."/>
            <person name="Markow T.A."/>
            <person name="Kaufman T.C."/>
            <person name="Kellis M."/>
            <person name="Gelbart W."/>
            <person name="Iyer V.N."/>
            <person name="Pollard D.A."/>
            <person name="Sackton T.B."/>
            <person name="Larracuente A.M."/>
            <person name="Singh N.D."/>
            <person name="Abad J.P."/>
            <person name="Abt D.N."/>
            <person name="Adryan B."/>
            <person name="Aguade M."/>
            <person name="Akashi H."/>
            <person name="Anderson W.W."/>
            <person name="Aquadro C.F."/>
            <person name="Ardell D.H."/>
            <person name="Arguello R."/>
            <person name="Artieri C.G."/>
            <person name="Barbash D.A."/>
            <person name="Barker D."/>
            <person name="Barsanti P."/>
            <person name="Batterham P."/>
            <person name="Batzoglou S."/>
            <person name="Begun D."/>
            <person name="Bhutkar A."/>
            <person name="Blanco E."/>
            <person name="Bosak S.A."/>
            <person name="Bradley R.K."/>
            <person name="Brand A.D."/>
            <person name="Brent M.R."/>
            <person name="Brooks A.N."/>
            <person name="Brown R.H."/>
            <person name="Butlin R.K."/>
            <person name="Caggese C."/>
            <person name="Calvi B.R."/>
            <person name="Bernardo de Carvalho A."/>
            <person name="Caspi A."/>
            <person name="Castrezana S."/>
            <person name="Celniker S.E."/>
            <person name="Chang J.L."/>
            <person name="Chapple C."/>
            <person name="Chatterji S."/>
            <person name="Chinwalla A."/>
            <person name="Civetta A."/>
            <person name="Clifton S.W."/>
            <person name="Comeron J.M."/>
            <person name="Costello J.C."/>
            <person name="Coyne J.A."/>
            <person name="Daub J."/>
            <person name="David R.G."/>
            <person name="Delcher A.L."/>
            <person name="Delehaunty K."/>
            <person name="Do C.B."/>
            <person name="Ebling H."/>
            <person name="Edwards K."/>
            <person name="Eickbush T."/>
            <person name="Evans J.D."/>
            <person name="Filipski A."/>
            <person name="Findeiss S."/>
            <person name="Freyhult E."/>
            <person name="Fulton L."/>
            <person name="Fulton R."/>
            <person name="Garcia A.C."/>
            <person name="Gardiner A."/>
            <person name="Garfield D.A."/>
            <person name="Garvin B.E."/>
            <person name="Gibson G."/>
            <person name="Gilbert D."/>
            <person name="Gnerre S."/>
            <person name="Godfrey J."/>
            <person name="Good R."/>
            <person name="Gotea V."/>
            <person name="Gravely B."/>
            <person name="Greenberg A.J."/>
            <person name="Griffiths-Jones S."/>
            <person name="Gross S."/>
            <person name="Guigo R."/>
            <person name="Gustafson E.A."/>
            <person name="Haerty W."/>
            <person name="Hahn M.W."/>
            <person name="Halligan D.L."/>
            <person name="Halpern A.L."/>
            <person name="Halter G.M."/>
            <person name="Han M.V."/>
            <person name="Heger A."/>
            <person name="Hillier L."/>
            <person name="Hinrichs A.S."/>
            <person name="Holmes I."/>
            <person name="Hoskins R.A."/>
            <person name="Hubisz M.J."/>
            <person name="Hultmark D."/>
            <person name="Huntley M.A."/>
            <person name="Jaffe D.B."/>
            <person name="Jagadeeshan S."/>
            <person name="Jeck W.R."/>
            <person name="Johnson J."/>
            <person name="Jones C.D."/>
            <person name="Jordan W.C."/>
            <person name="Karpen G.H."/>
            <person name="Kataoka E."/>
            <person name="Keightley P.D."/>
            <person name="Kheradpour P."/>
            <person name="Kirkness E.F."/>
            <person name="Koerich L.B."/>
            <person name="Kristiansen K."/>
            <person name="Kudrna D."/>
            <person name="Kulathinal R.J."/>
            <person name="Kumar S."/>
            <person name="Kwok R."/>
            <person name="Lander E."/>
            <person name="Langley C.H."/>
            <person name="Lapoint R."/>
            <person name="Lazzaro B.P."/>
            <person name="Lee S.J."/>
            <person name="Levesque L."/>
            <person name="Li R."/>
            <person name="Lin C.F."/>
            <person name="Lin M.F."/>
            <person name="Lindblad-Toh K."/>
            <person name="Llopart A."/>
            <person name="Long M."/>
            <person name="Low L."/>
            <person name="Lozovsky E."/>
            <person name="Lu J."/>
            <person name="Luo M."/>
            <person name="Machado C.A."/>
            <person name="Makalowski W."/>
            <person name="Marzo M."/>
            <person name="Matsuda M."/>
            <person name="Matzkin L."/>
            <person name="McAllister B."/>
            <person name="McBride C.S."/>
            <person name="McKernan B."/>
            <person name="McKernan K."/>
            <person name="Mendez-Lago M."/>
            <person name="Minx P."/>
            <person name="Mollenhauer M.U."/>
            <person name="Montooth K."/>
            <person name="Mount S.M."/>
            <person name="Mu X."/>
            <person name="Myers E."/>
            <person name="Negre B."/>
            <person name="Newfeld S."/>
            <person name="Nielsen R."/>
            <person name="Noor M.A."/>
            <person name="O'Grady P."/>
            <person name="Pachter L."/>
            <person name="Papaceit M."/>
            <person name="Parisi M.J."/>
            <person name="Parisi M."/>
            <person name="Parts L."/>
            <person name="Pedersen J.S."/>
            <person name="Pesole G."/>
            <person name="Phillippy A.M."/>
            <person name="Ponting C.P."/>
            <person name="Pop M."/>
            <person name="Porcelli D."/>
            <person name="Powell J.R."/>
            <person name="Prohaska S."/>
            <person name="Pruitt K."/>
            <person name="Puig M."/>
            <person name="Quesneville H."/>
            <person name="Ram K.R."/>
            <person name="Rand D."/>
            <person name="Rasmussen M.D."/>
            <person name="Reed L.K."/>
            <person name="Reenan R."/>
            <person name="Reily A."/>
            <person name="Remington K.A."/>
            <person name="Rieger T.T."/>
            <person name="Ritchie M.G."/>
            <person name="Robin C."/>
            <person name="Rogers Y.H."/>
            <person name="Rohde C."/>
            <person name="Rozas J."/>
            <person name="Rubenfield M.J."/>
            <person name="Ruiz A."/>
            <person name="Russo S."/>
            <person name="Salzberg S.L."/>
            <person name="Sanchez-Gracia A."/>
            <person name="Saranga D.J."/>
            <person name="Sato H."/>
            <person name="Schaeffer S.W."/>
            <person name="Schatz M.C."/>
            <person name="Schlenke T."/>
            <person name="Schwartz R."/>
            <person name="Segarra C."/>
            <person name="Singh R.S."/>
            <person name="Sirot L."/>
            <person name="Sirota M."/>
            <person name="Sisneros N.B."/>
            <person name="Smith C.D."/>
            <person name="Smith T.F."/>
            <person name="Spieth J."/>
            <person name="Stage D.E."/>
            <person name="Stark A."/>
            <person name="Stephan W."/>
            <person name="Strausberg R.L."/>
            <person name="Strempel S."/>
            <person name="Sturgill D."/>
            <person name="Sutton G."/>
            <person name="Sutton G.G."/>
            <person name="Tao W."/>
            <person name="Teichmann S."/>
            <person name="Tobari Y.N."/>
            <person name="Tomimura Y."/>
            <person name="Tsolas J.M."/>
            <person name="Valente V.L."/>
            <person name="Venter E."/>
            <person name="Venter J.C."/>
            <person name="Vicario S."/>
            <person name="Vieira F.G."/>
            <person name="Vilella A.J."/>
            <person name="Villasante A."/>
            <person name="Walenz B."/>
            <person name="Wang J."/>
            <person name="Wasserman M."/>
            <person name="Watts T."/>
            <person name="Wilson D."/>
            <person name="Wilson R.K."/>
            <person name="Wing R.A."/>
            <person name="Wolfner M.F."/>
            <person name="Wong A."/>
            <person name="Wong G.K."/>
            <person name="Wu C.I."/>
            <person name="Wu G."/>
            <person name="Yamamoto D."/>
            <person name="Yang H.P."/>
            <person name="Yang S.P."/>
            <person name="Yorke J.A."/>
            <person name="Yoshida K."/>
            <person name="Zdobnov E."/>
            <person name="Zhang P."/>
            <person name="Zhang Y."/>
            <person name="Zimin A.V."/>
            <person name="Baldwin J."/>
            <person name="Abdouelleil A."/>
            <person name="Abdulkadir J."/>
            <person name="Abebe A."/>
            <person name="Abera B."/>
            <person name="Abreu J."/>
            <person name="Acer S.C."/>
            <person name="Aftuck L."/>
            <person name="Alexander A."/>
            <person name="An P."/>
            <person name="Anderson E."/>
            <person name="Anderson S."/>
            <person name="Arachi H."/>
            <person name="Azer M."/>
            <person name="Bachantsang P."/>
            <person name="Barry A."/>
            <person name="Bayul T."/>
            <person name="Berlin A."/>
            <person name="Bessette D."/>
            <person name="Bloom T."/>
            <person name="Blye J."/>
            <person name="Boguslavskiy L."/>
            <person name="Bonnet C."/>
            <person name="Boukhgalter B."/>
            <person name="Bourzgui I."/>
            <person name="Brown A."/>
            <person name="Cahill P."/>
            <person name="Channer S."/>
            <person name="Cheshatsang Y."/>
            <person name="Chuda L."/>
            <person name="Citroen M."/>
            <person name="Collymore A."/>
            <person name="Cooke P."/>
            <person name="Costello M."/>
            <person name="D'Aco K."/>
            <person name="Daza R."/>
            <person name="De Haan G."/>
            <person name="DeGray S."/>
            <person name="DeMaso C."/>
            <person name="Dhargay N."/>
            <person name="Dooley K."/>
            <person name="Dooley E."/>
            <person name="Doricent M."/>
            <person name="Dorje P."/>
            <person name="Dorjee K."/>
            <person name="Dupes A."/>
            <person name="Elong R."/>
            <person name="Falk J."/>
            <person name="Farina A."/>
            <person name="Faro S."/>
            <person name="Ferguson D."/>
            <person name="Fisher S."/>
            <person name="Foley C.D."/>
            <person name="Franke A."/>
            <person name="Friedrich D."/>
            <person name="Gadbois L."/>
            <person name="Gearin G."/>
            <person name="Gearin C.R."/>
            <person name="Giannoukos G."/>
            <person name="Goode T."/>
            <person name="Graham J."/>
            <person name="Grandbois E."/>
            <person name="Grewal S."/>
            <person name="Gyaltsen K."/>
            <person name="Hafez N."/>
            <person name="Hagos B."/>
            <person name="Hall J."/>
            <person name="Henson C."/>
            <person name="Hollinger A."/>
            <person name="Honan T."/>
            <person name="Huard M.D."/>
            <person name="Hughes L."/>
            <person name="Hurhula B."/>
            <person name="Husby M.E."/>
            <person name="Kamat A."/>
            <person name="Kanga B."/>
            <person name="Kashin S."/>
            <person name="Khazanovich D."/>
            <person name="Kisner P."/>
            <person name="Lance K."/>
            <person name="Lara M."/>
            <person name="Lee W."/>
            <person name="Lennon N."/>
            <person name="Letendre F."/>
            <person name="LeVine R."/>
            <person name="Lipovsky A."/>
            <person name="Liu X."/>
            <person name="Liu J."/>
            <person name="Liu S."/>
            <person name="Lokyitsang T."/>
            <person name="Lokyitsang Y."/>
            <person name="Lubonja R."/>
            <person name="Lui A."/>
            <person name="MacDonald P."/>
            <person name="Magnisalis V."/>
            <person name="Maru K."/>
            <person name="Matthews C."/>
            <person name="McCusker W."/>
            <person name="McDonough S."/>
            <person name="Mehta T."/>
            <person name="Meldrim J."/>
            <person name="Meneus L."/>
            <person name="Mihai O."/>
            <person name="Mihalev A."/>
            <person name="Mihova T."/>
            <person name="Mittelman R."/>
            <person name="Mlenga V."/>
            <person name="Montmayeur A."/>
            <person name="Mulrain L."/>
            <person name="Navidi A."/>
            <person name="Naylor J."/>
            <person name="Negash T."/>
            <person name="Nguyen T."/>
            <person name="Nguyen N."/>
            <person name="Nicol R."/>
            <person name="Norbu C."/>
            <person name="Norbu N."/>
            <person name="Novod N."/>
            <person name="O'Neill B."/>
            <person name="Osman S."/>
            <person name="Markiewicz E."/>
            <person name="Oyono O.L."/>
            <person name="Patti C."/>
            <person name="Phunkhang P."/>
            <person name="Pierre F."/>
            <person name="Priest M."/>
            <person name="Raghuraman S."/>
            <person name="Rege F."/>
            <person name="Reyes R."/>
            <person name="Rise C."/>
            <person name="Rogov P."/>
            <person name="Ross K."/>
            <person name="Ryan E."/>
            <person name="Settipalli S."/>
            <person name="Shea T."/>
            <person name="Sherpa N."/>
            <person name="Shi L."/>
            <person name="Shih D."/>
            <person name="Sparrow T."/>
            <person name="Spaulding J."/>
            <person name="Stalker J."/>
            <person name="Stange-Thomann N."/>
            <person name="Stavropoulos S."/>
            <person name="Stone C."/>
            <person name="Strader C."/>
            <person name="Tesfaye S."/>
            <person name="Thomson T."/>
            <person name="Thoulutsang Y."/>
            <person name="Thoulutsang D."/>
            <person name="Topham K."/>
            <person name="Topping I."/>
            <person name="Tsamla T."/>
            <person name="Vassiliev H."/>
            <person name="Vo A."/>
            <person name="Wangchuk T."/>
            <person name="Wangdi T."/>
            <person name="Weiand M."/>
            <person name="Wilkinson J."/>
            <person name="Wilson A."/>
            <person name="Yadav S."/>
            <person name="Young G."/>
            <person name="Yu Q."/>
            <person name="Zembek L."/>
            <person name="Zhong D."/>
            <person name="Zimmer A."/>
            <person name="Zwirko Z."/>
            <person name="Jaffe D.B."/>
            <person name="Alvarez P."/>
            <person name="Brockman W."/>
            <person name="Butler J."/>
            <person name="Chin C."/>
            <person name="Gnerre S."/>
            <person name="Grabherr M."/>
            <person name="Kleber M."/>
            <person name="Mauceli E."/>
            <person name="MacCallum I."/>
        </authorList>
    </citation>
    <scope>NUCLEOTIDE SEQUENCE [LARGE SCALE GENOMIC DNA]</scope>
    <source>
        <strain evidence="7">Tai18E2 / Tucson 14021-0261.01</strain>
    </source>
</reference>
<dbReference type="HOGENOM" id="CLU_570211_0_0_1"/>
<dbReference type="PhylomeDB" id="B4Q2Y9"/>
<dbReference type="InterPro" id="IPR022700">
    <property type="entry name" value="CLIP"/>
</dbReference>
<dbReference type="InterPro" id="IPR043504">
    <property type="entry name" value="Peptidase_S1_PA_chymotrypsin"/>
</dbReference>
<dbReference type="SUPFAM" id="SSF50494">
    <property type="entry name" value="Trypsin-like serine proteases"/>
    <property type="match status" value="1"/>
</dbReference>
<dbReference type="SMART" id="SM00680">
    <property type="entry name" value="CLIP"/>
    <property type="match status" value="2"/>
</dbReference>
<evidence type="ECO:0000313" key="7">
    <source>
        <dbReference type="Proteomes" id="UP000002282"/>
    </source>
</evidence>
<organism evidence="6 7">
    <name type="scientific">Drosophila yakuba</name>
    <name type="common">Fruit fly</name>
    <dbReference type="NCBI Taxonomy" id="7245"/>
    <lineage>
        <taxon>Eukaryota</taxon>
        <taxon>Metazoa</taxon>
        <taxon>Ecdysozoa</taxon>
        <taxon>Arthropoda</taxon>
        <taxon>Hexapoda</taxon>
        <taxon>Insecta</taxon>
        <taxon>Pterygota</taxon>
        <taxon>Neoptera</taxon>
        <taxon>Endopterygota</taxon>
        <taxon>Diptera</taxon>
        <taxon>Brachycera</taxon>
        <taxon>Muscomorpha</taxon>
        <taxon>Ephydroidea</taxon>
        <taxon>Drosophilidae</taxon>
        <taxon>Drosophila</taxon>
        <taxon>Sophophora</taxon>
    </lineage>
</organism>
<evidence type="ECO:0000256" key="2">
    <source>
        <dbReference type="ARBA" id="ARBA00023157"/>
    </source>
</evidence>
<feature type="signal peptide" evidence="4">
    <location>
        <begin position="1"/>
        <end position="26"/>
    </location>
</feature>
<accession>B4Q2Y9</accession>
<evidence type="ECO:0000256" key="4">
    <source>
        <dbReference type="SAM" id="SignalP"/>
    </source>
</evidence>
<feature type="chain" id="PRO_5005663783" description="Clip domain-containing protein" evidence="4">
    <location>
        <begin position="27"/>
        <end position="501"/>
    </location>
</feature>
<evidence type="ECO:0000256" key="3">
    <source>
        <dbReference type="SAM" id="MobiDB-lite"/>
    </source>
</evidence>
<feature type="domain" description="Clip" evidence="5">
    <location>
        <begin position="36"/>
        <end position="83"/>
    </location>
</feature>
<feature type="compositionally biased region" description="Low complexity" evidence="3">
    <location>
        <begin position="96"/>
        <end position="130"/>
    </location>
</feature>
<dbReference type="OMA" id="CERPSHA"/>
<keyword evidence="6" id="KW-0378">Hydrolase</keyword>
<evidence type="ECO:0000313" key="6">
    <source>
        <dbReference type="EMBL" id="EDX02723.1"/>
    </source>
</evidence>
<dbReference type="GO" id="GO:0016787">
    <property type="term" value="F:hydrolase activity"/>
    <property type="evidence" value="ECO:0007669"/>
    <property type="project" value="UniProtKB-KW"/>
</dbReference>
<reference evidence="6 7" key="2">
    <citation type="journal article" date="2007" name="PLoS Biol.">
        <title>Principles of genome evolution in the Drosophila melanogaster species group.</title>
        <authorList>
            <person name="Ranz J.M."/>
            <person name="Maurin D."/>
            <person name="Chan Y.S."/>
            <person name="von Grotthuss M."/>
            <person name="Hillier L.W."/>
            <person name="Roote J."/>
            <person name="Ashburner M."/>
            <person name="Bergman C.M."/>
        </authorList>
    </citation>
    <scope>NUCLEOTIDE SEQUENCE [LARGE SCALE GENOMIC DNA]</scope>
    <source>
        <strain evidence="7">Tai18E2 / Tucson 14021-0261.01</strain>
    </source>
</reference>
<protein>
    <recommendedName>
        <fullName evidence="5">Clip domain-containing protein</fullName>
    </recommendedName>
</protein>
<feature type="region of interest" description="Disordered" evidence="3">
    <location>
        <begin position="92"/>
        <end position="137"/>
    </location>
</feature>
<name>B4Q2Y9_DROYA</name>
<dbReference type="AlphaFoldDB" id="B4Q2Y9"/>
<gene>
    <name evidence="6" type="primary">Dyak\GE15524</name>
    <name evidence="6" type="synonym">dyak_GLEANR_17031</name>
    <name evidence="6" type="synonym">GE15524</name>
    <name evidence="6" type="ORF">Dyak_GE15524</name>
</gene>
<sequence length="501" mass="54312">MLRGGETRGFISALIFTSLCLGFCRGYFSLEVGDPCPTANYRSRCQAVEDCETLASHLRAGRLTLQTVMNCGFTTRSEKICCPVEDAHSEVRMDPTTSRTTASSTTSTTTTTTSTTTTTTTSTTTTTTTTPAPVPEPWLSIFKTDREYVERSIGPTHRPTRESIAFRDTSVGAECTAPLYEGQCRAVSACPSVEPLLSQGRLRDEDFTTCREGTHEEIICCPLNLPLQPRVHSGLRLGIQADSSEAKAAEDPLELAAIARADSLLPHYRHLASLAHPNAAFDGHLHHCAALVLTPQLLVSAAGCERPSHAVFGVADLRDVDADEDYLADIVRLVQFQRDLSVIRLQDALRLGSQTTANVSVAPICTQFELARLQRSGHLVAVGWGKGEDTDCPLYEMPMRLRPTWACGELPNYGGVQNLGSSHLCVEPLGGDRELQRFSNSSTCAACPASVSSVLHLVRPGGGRCVIGVATPTGAECEARTMYFTGLLSPQFRRFVEQEQK</sequence>
<proteinExistence type="predicted"/>